<dbReference type="Proteomes" id="UP000192257">
    <property type="component" value="Unassembled WGS sequence"/>
</dbReference>
<accession>A0A1X0NM06</accession>
<feature type="region of interest" description="Disordered" evidence="1">
    <location>
        <begin position="272"/>
        <end position="384"/>
    </location>
</feature>
<dbReference type="EMBL" id="NBCO01000037">
    <property type="protein sequence ID" value="ORC85150.1"/>
    <property type="molecule type" value="Genomic_DNA"/>
</dbReference>
<dbReference type="OrthoDB" id="244240at2759"/>
<dbReference type="RefSeq" id="XP_028879216.1">
    <property type="nucleotide sequence ID" value="XM_029029423.1"/>
</dbReference>
<proteinExistence type="predicted"/>
<organism evidence="2 3">
    <name type="scientific">Trypanosoma theileri</name>
    <dbReference type="NCBI Taxonomy" id="67003"/>
    <lineage>
        <taxon>Eukaryota</taxon>
        <taxon>Discoba</taxon>
        <taxon>Euglenozoa</taxon>
        <taxon>Kinetoplastea</taxon>
        <taxon>Metakinetoplastina</taxon>
        <taxon>Trypanosomatida</taxon>
        <taxon>Trypanosomatidae</taxon>
        <taxon>Trypanosoma</taxon>
    </lineage>
</organism>
<sequence>MQADVPGCIRTLSEFKSSSDEAFVVALEDTHNFVFGKGSDTIENVTPLELVLRSEAAVKSVGGSLGKRKHVEVSRLPMETVIVEVMARLTRVLFWGLFDSEGMSQRRMKRKFEDDVDVLEGFLLPRFFLKLLVSPTMLRDILMKVPWNIFLQLYGAEEISLRKSREKVIPAEVVTALTGFRANFGCDFLFHIFVDTCPPVLEAKVTDVVAHINTTLLTSVCETDNGSRTSLDKEKTHKNSLNDGDLCFSHNNNCTTAIDSCKIEKELLESKTHRKNLTEPSRKSEKLHSISSRHSLPTYMLTRRKLGTGSGVKDDNESIEVSHIGENQLSSPVSEDGVQSSLEDSDSDTDILAPETPVKKRMRKDTGAIPPSPSRPTREGMILS</sequence>
<dbReference type="VEuPathDB" id="TriTrypDB:TM35_000371230"/>
<protein>
    <submittedName>
        <fullName evidence="2">Uncharacterized protein</fullName>
    </submittedName>
</protein>
<comment type="caution">
    <text evidence="2">The sequence shown here is derived from an EMBL/GenBank/DDBJ whole genome shotgun (WGS) entry which is preliminary data.</text>
</comment>
<evidence type="ECO:0000313" key="2">
    <source>
        <dbReference type="EMBL" id="ORC85150.1"/>
    </source>
</evidence>
<evidence type="ECO:0000313" key="3">
    <source>
        <dbReference type="Proteomes" id="UP000192257"/>
    </source>
</evidence>
<evidence type="ECO:0000256" key="1">
    <source>
        <dbReference type="SAM" id="MobiDB-lite"/>
    </source>
</evidence>
<gene>
    <name evidence="2" type="ORF">TM35_000371230</name>
</gene>
<reference evidence="2 3" key="1">
    <citation type="submission" date="2017-03" db="EMBL/GenBank/DDBJ databases">
        <title>An alternative strategy for trypanosome survival in the mammalian bloodstream revealed through genome and transcriptome analysis of the ubiquitous bovine parasite Trypanosoma (Megatrypanum) theileri.</title>
        <authorList>
            <person name="Kelly S."/>
            <person name="Ivens A."/>
            <person name="Mott A."/>
            <person name="O'Neill E."/>
            <person name="Emms D."/>
            <person name="Macleod O."/>
            <person name="Voorheis P."/>
            <person name="Matthews J."/>
            <person name="Matthews K."/>
            <person name="Carrington M."/>
        </authorList>
    </citation>
    <scope>NUCLEOTIDE SEQUENCE [LARGE SCALE GENOMIC DNA]</scope>
    <source>
        <strain evidence="2">Edinburgh</strain>
    </source>
</reference>
<feature type="compositionally biased region" description="Basic and acidic residues" evidence="1">
    <location>
        <begin position="272"/>
        <end position="288"/>
    </location>
</feature>
<name>A0A1X0NM06_9TRYP</name>
<dbReference type="GeneID" id="39989203"/>
<feature type="compositionally biased region" description="Polar residues" evidence="1">
    <location>
        <begin position="325"/>
        <end position="342"/>
    </location>
</feature>
<dbReference type="AlphaFoldDB" id="A0A1X0NM06"/>
<keyword evidence="3" id="KW-1185">Reference proteome</keyword>